<dbReference type="InterPro" id="IPR016181">
    <property type="entry name" value="Acyl_CoA_acyltransferase"/>
</dbReference>
<dbReference type="RefSeq" id="WP_133461936.1">
    <property type="nucleotide sequence ID" value="NZ_SNVX01000014.1"/>
</dbReference>
<dbReference type="Gene3D" id="3.40.630.30">
    <property type="match status" value="1"/>
</dbReference>
<dbReference type="PROSITE" id="PS51186">
    <property type="entry name" value="GNAT"/>
    <property type="match status" value="1"/>
</dbReference>
<dbReference type="PANTHER" id="PTHR43441">
    <property type="entry name" value="RIBOSOMAL-PROTEIN-SERINE ACETYLTRANSFERASE"/>
    <property type="match status" value="1"/>
</dbReference>
<dbReference type="PANTHER" id="PTHR43441:SF2">
    <property type="entry name" value="FAMILY ACETYLTRANSFERASE, PUTATIVE (AFU_ORTHOLOGUE AFUA_7G00850)-RELATED"/>
    <property type="match status" value="1"/>
</dbReference>
<name>A0A4R6E7M3_SCAGO</name>
<feature type="domain" description="N-acetyltransferase" evidence="1">
    <location>
        <begin position="34"/>
        <end position="191"/>
    </location>
</feature>
<dbReference type="Proteomes" id="UP000295530">
    <property type="component" value="Unassembled WGS sequence"/>
</dbReference>
<comment type="caution">
    <text evidence="2">The sequence shown here is derived from an EMBL/GenBank/DDBJ whole genome shotgun (WGS) entry which is preliminary data.</text>
</comment>
<dbReference type="OrthoDB" id="5295305at2"/>
<dbReference type="FunFam" id="3.40.630.30:FF:000047">
    <property type="entry name" value="Acetyltransferase, GNAT family"/>
    <property type="match status" value="1"/>
</dbReference>
<evidence type="ECO:0000313" key="3">
    <source>
        <dbReference type="Proteomes" id="UP000295530"/>
    </source>
</evidence>
<dbReference type="InterPro" id="IPR051908">
    <property type="entry name" value="Ribosomal_N-acetyltransferase"/>
</dbReference>
<proteinExistence type="predicted"/>
<organism evidence="2 3">
    <name type="scientific">Scandinavium goeteborgense</name>
    <dbReference type="NCBI Taxonomy" id="1851514"/>
    <lineage>
        <taxon>Bacteria</taxon>
        <taxon>Pseudomonadati</taxon>
        <taxon>Pseudomonadota</taxon>
        <taxon>Gammaproteobacteria</taxon>
        <taxon>Enterobacterales</taxon>
        <taxon>Enterobacteriaceae</taxon>
        <taxon>Scandinavium</taxon>
    </lineage>
</organism>
<dbReference type="GO" id="GO:0008999">
    <property type="term" value="F:protein-N-terminal-alanine acetyltransferase activity"/>
    <property type="evidence" value="ECO:0007669"/>
    <property type="project" value="TreeGrafter"/>
</dbReference>
<accession>A0A4R6E7M3</accession>
<dbReference type="SUPFAM" id="SSF55729">
    <property type="entry name" value="Acyl-CoA N-acyltransferases (Nat)"/>
    <property type="match status" value="1"/>
</dbReference>
<evidence type="ECO:0000259" key="1">
    <source>
        <dbReference type="PROSITE" id="PS51186"/>
    </source>
</evidence>
<dbReference type="EMBL" id="SNVX01000014">
    <property type="protein sequence ID" value="TDN53941.1"/>
    <property type="molecule type" value="Genomic_DNA"/>
</dbReference>
<sequence length="233" mass="26383">MTEINKYGQAVGDALPDWQGAGLLERKALTGRSCRLEPLNAVRHAADLFEAFALVPDDRDWTWLGSERPASVAATRAWLQGKVDDEALVPFAVIDLRSERAVGVVCLMAIERANGVVEIGHVSWSVCMKRSVISTEVVWLLLREAFACGYRRVEWKCDVLNTASRQAAERIGFTFEGRFRQRMVRKGRNRDSDWLSIIDGEWPAIDAALQAWLDESNFDDKGQQLRRLESFRE</sequence>
<gene>
    <name evidence="2" type="ORF">EC847_11442</name>
</gene>
<protein>
    <submittedName>
        <fullName evidence="2">RimJ/RimL family protein N-acetyltransferase</fullName>
    </submittedName>
</protein>
<keyword evidence="2" id="KW-0808">Transferase</keyword>
<keyword evidence="3" id="KW-1185">Reference proteome</keyword>
<evidence type="ECO:0000313" key="2">
    <source>
        <dbReference type="EMBL" id="TDN53941.1"/>
    </source>
</evidence>
<dbReference type="AlphaFoldDB" id="A0A4R6E7M3"/>
<dbReference type="GO" id="GO:1990189">
    <property type="term" value="F:protein N-terminal-serine acetyltransferase activity"/>
    <property type="evidence" value="ECO:0007669"/>
    <property type="project" value="TreeGrafter"/>
</dbReference>
<reference evidence="2 3" key="1">
    <citation type="submission" date="2019-03" db="EMBL/GenBank/DDBJ databases">
        <title>Genomic analyses of the natural microbiome of Caenorhabditis elegans.</title>
        <authorList>
            <person name="Samuel B."/>
        </authorList>
    </citation>
    <scope>NUCLEOTIDE SEQUENCE [LARGE SCALE GENOMIC DNA]</scope>
    <source>
        <strain evidence="2 3">BIGb0156</strain>
    </source>
</reference>
<dbReference type="InterPro" id="IPR000182">
    <property type="entry name" value="GNAT_dom"/>
</dbReference>
<dbReference type="Pfam" id="PF13302">
    <property type="entry name" value="Acetyltransf_3"/>
    <property type="match status" value="1"/>
</dbReference>